<evidence type="ECO:0000313" key="3">
    <source>
        <dbReference type="EMBL" id="KAG7300580.1"/>
    </source>
</evidence>
<dbReference type="Proteomes" id="UP000823941">
    <property type="component" value="Chromosome 20"/>
</dbReference>
<comment type="caution">
    <text evidence="3">The sequence shown here is derived from an EMBL/GenBank/DDBJ whole genome shotgun (WGS) entry which is preliminary data.</text>
</comment>
<sequence>MLFVARFMCLVNFVSVVHEVYGQRKSEFRFTTQKTHSLNPSSSPQGSCHVCYGSDDCVGVAASWCEYYQLTTSVLAEEQEQETAADPVLKAEVDTALYNLLKTAAEDESFTECIPYVSQYTNCDKESICFGCQSCSCDGGGRWRCAPRQGCEPGVPRRDVDRRLMQRAMERLAGRPASGTHQERVKRSFRDLARLTGLGAWMDEVRLHSLSTVRPSTSPLDDEGNSTASNVTGLKDEPTTLFNTLARWMQSVRPRSMASISVTPDREEIRNIIRTIFEDMQNKKTIGYKLFATEKLNDDLGLENFSFNELLSNFSMNNTGYNMTNKDHDSSDSTKLLSEMEVLGEAFEEITTVTYENLYKNMPMLKKAPDYFFSSGNVNYDLLDNDISSDRSTRILKRDVVNGVNETTSNTNVTVNSNLTAADNLKKQNSTLKVLDSNNSSNLLKHKTDDDVQNISKTQKDMNENVLSPLADIIIEKQNELAELLNIRKHLIKNIKSNKNLNFSSNIADDLKENKTHFEMYKLEILPELSRNHGFVDKLEISPESSREQSELNKYIDTLNNDVLKMVLEISAIQRLSKEQKVIIPNNFKTLSNAIKLYIQELKDSKDKTEKRDIFNSSNNLKNERDEVKGVASYIESGFLNVFEIMDKNKHTSNILAPLSKNAKTILKKLILSLTDSINSNDIKLCEKTQLISKLKKAQYEWKKIEERPRITHVSDSLHDLKLKHLAVTCMVNELTQLLYQINFFLSRRMIPLDLDEIETTVNEISQTIESKIGSIHDYFNNEKLIASLTSSSMFSDDSLSTTTKPQGKRRRKLFFLKRLKKLIMKFMPKKKIPRQTEEIHKAKLMTIQKDISDWENNAQPRNKRSPHGPPEKVKFKLQNILPKYLRRKFHHNGLKKNTKNSLKKGRSKREVAVPVMVTQLPWWVREEQTQFPWWRNHTRVTIVNRARLQRRPQKHAQKKKGIFSVLRDRIAEFFSG</sequence>
<evidence type="ECO:0000256" key="2">
    <source>
        <dbReference type="SAM" id="SignalP"/>
    </source>
</evidence>
<proteinExistence type="predicted"/>
<evidence type="ECO:0000313" key="4">
    <source>
        <dbReference type="Proteomes" id="UP000823941"/>
    </source>
</evidence>
<feature type="region of interest" description="Disordered" evidence="1">
    <location>
        <begin position="214"/>
        <end position="235"/>
    </location>
</feature>
<dbReference type="EMBL" id="JAHIBW010000020">
    <property type="protein sequence ID" value="KAG7300580.1"/>
    <property type="molecule type" value="Genomic_DNA"/>
</dbReference>
<protein>
    <submittedName>
        <fullName evidence="3">Uncharacterized protein</fullName>
    </submittedName>
</protein>
<evidence type="ECO:0000256" key="1">
    <source>
        <dbReference type="SAM" id="MobiDB-lite"/>
    </source>
</evidence>
<accession>A0ABQ7Q5R0</accession>
<keyword evidence="2" id="KW-0732">Signal</keyword>
<feature type="compositionally biased region" description="Polar residues" evidence="1">
    <location>
        <begin position="214"/>
        <end position="232"/>
    </location>
</feature>
<reference evidence="3 4" key="1">
    <citation type="submission" date="2021-06" db="EMBL/GenBank/DDBJ databases">
        <title>A haploid diamondback moth (Plutella xylostella L.) genome assembly resolves 31 chromosomes and identifies a diamide resistance mutation.</title>
        <authorList>
            <person name="Ward C.M."/>
            <person name="Perry K.D."/>
            <person name="Baker G."/>
            <person name="Powis K."/>
            <person name="Heckel D.G."/>
            <person name="Baxter S.W."/>
        </authorList>
    </citation>
    <scope>NUCLEOTIDE SEQUENCE [LARGE SCALE GENOMIC DNA]</scope>
    <source>
        <strain evidence="3 4">LV</strain>
        <tissue evidence="3">Single pupa</tissue>
    </source>
</reference>
<gene>
    <name evidence="3" type="ORF">JYU34_014875</name>
</gene>
<name>A0ABQ7Q5R0_PLUXY</name>
<feature type="signal peptide" evidence="2">
    <location>
        <begin position="1"/>
        <end position="22"/>
    </location>
</feature>
<feature type="chain" id="PRO_5046030593" evidence="2">
    <location>
        <begin position="23"/>
        <end position="977"/>
    </location>
</feature>
<keyword evidence="4" id="KW-1185">Reference proteome</keyword>
<organism evidence="3 4">
    <name type="scientific">Plutella xylostella</name>
    <name type="common">Diamondback moth</name>
    <name type="synonym">Plutella maculipennis</name>
    <dbReference type="NCBI Taxonomy" id="51655"/>
    <lineage>
        <taxon>Eukaryota</taxon>
        <taxon>Metazoa</taxon>
        <taxon>Ecdysozoa</taxon>
        <taxon>Arthropoda</taxon>
        <taxon>Hexapoda</taxon>
        <taxon>Insecta</taxon>
        <taxon>Pterygota</taxon>
        <taxon>Neoptera</taxon>
        <taxon>Endopterygota</taxon>
        <taxon>Lepidoptera</taxon>
        <taxon>Glossata</taxon>
        <taxon>Ditrysia</taxon>
        <taxon>Yponomeutoidea</taxon>
        <taxon>Plutellidae</taxon>
        <taxon>Plutella</taxon>
    </lineage>
</organism>